<dbReference type="AlphaFoldDB" id="A0AAE0FEW1"/>
<evidence type="ECO:0000313" key="5">
    <source>
        <dbReference type="Proteomes" id="UP001190700"/>
    </source>
</evidence>
<comment type="caution">
    <text evidence="4">The sequence shown here is derived from an EMBL/GenBank/DDBJ whole genome shotgun (WGS) entry which is preliminary data.</text>
</comment>
<dbReference type="GO" id="GO:0008270">
    <property type="term" value="F:zinc ion binding"/>
    <property type="evidence" value="ECO:0007669"/>
    <property type="project" value="UniProtKB-KW"/>
</dbReference>
<evidence type="ECO:0000256" key="1">
    <source>
        <dbReference type="PROSITE-ProRule" id="PRU00175"/>
    </source>
</evidence>
<dbReference type="SUPFAM" id="SSF57850">
    <property type="entry name" value="RING/U-box"/>
    <property type="match status" value="1"/>
</dbReference>
<keyword evidence="5" id="KW-1185">Reference proteome</keyword>
<feature type="region of interest" description="Disordered" evidence="2">
    <location>
        <begin position="90"/>
        <end position="125"/>
    </location>
</feature>
<dbReference type="PANTHER" id="PTHR45676:SF41">
    <property type="entry name" value="RING-H2 FINGER PROTEIN ATL66"/>
    <property type="match status" value="1"/>
</dbReference>
<dbReference type="Proteomes" id="UP001190700">
    <property type="component" value="Unassembled WGS sequence"/>
</dbReference>
<keyword evidence="1" id="KW-0479">Metal-binding</keyword>
<feature type="domain" description="RING-type" evidence="3">
    <location>
        <begin position="530"/>
        <end position="572"/>
    </location>
</feature>
<dbReference type="Gene3D" id="3.30.40.10">
    <property type="entry name" value="Zinc/RING finger domain, C3HC4 (zinc finger)"/>
    <property type="match status" value="1"/>
</dbReference>
<feature type="region of interest" description="Disordered" evidence="2">
    <location>
        <begin position="347"/>
        <end position="470"/>
    </location>
</feature>
<feature type="compositionally biased region" description="Polar residues" evidence="2">
    <location>
        <begin position="300"/>
        <end position="309"/>
    </location>
</feature>
<dbReference type="EMBL" id="LGRX02019831">
    <property type="protein sequence ID" value="KAK3258096.1"/>
    <property type="molecule type" value="Genomic_DNA"/>
</dbReference>
<dbReference type="SMART" id="SM00184">
    <property type="entry name" value="RING"/>
    <property type="match status" value="1"/>
</dbReference>
<proteinExistence type="predicted"/>
<dbReference type="InterPro" id="IPR001841">
    <property type="entry name" value="Znf_RING"/>
</dbReference>
<feature type="region of interest" description="Disordered" evidence="2">
    <location>
        <begin position="169"/>
        <end position="236"/>
    </location>
</feature>
<keyword evidence="1" id="KW-0862">Zinc</keyword>
<evidence type="ECO:0000259" key="3">
    <source>
        <dbReference type="PROSITE" id="PS50089"/>
    </source>
</evidence>
<name>A0AAE0FEW1_9CHLO</name>
<reference evidence="4 5" key="1">
    <citation type="journal article" date="2015" name="Genome Biol. Evol.">
        <title>Comparative Genomics of a Bacterivorous Green Alga Reveals Evolutionary Causalities and Consequences of Phago-Mixotrophic Mode of Nutrition.</title>
        <authorList>
            <person name="Burns J.A."/>
            <person name="Paasch A."/>
            <person name="Narechania A."/>
            <person name="Kim E."/>
        </authorList>
    </citation>
    <scope>NUCLEOTIDE SEQUENCE [LARGE SCALE GENOMIC DNA]</scope>
    <source>
        <strain evidence="4 5">PLY_AMNH</strain>
    </source>
</reference>
<keyword evidence="1" id="KW-0863">Zinc-finger</keyword>
<evidence type="ECO:0000256" key="2">
    <source>
        <dbReference type="SAM" id="MobiDB-lite"/>
    </source>
</evidence>
<dbReference type="PROSITE" id="PS50089">
    <property type="entry name" value="ZF_RING_2"/>
    <property type="match status" value="1"/>
</dbReference>
<dbReference type="InterPro" id="IPR013083">
    <property type="entry name" value="Znf_RING/FYVE/PHD"/>
</dbReference>
<organism evidence="4 5">
    <name type="scientific">Cymbomonas tetramitiformis</name>
    <dbReference type="NCBI Taxonomy" id="36881"/>
    <lineage>
        <taxon>Eukaryota</taxon>
        <taxon>Viridiplantae</taxon>
        <taxon>Chlorophyta</taxon>
        <taxon>Pyramimonadophyceae</taxon>
        <taxon>Pyramimonadales</taxon>
        <taxon>Pyramimonadaceae</taxon>
        <taxon>Cymbomonas</taxon>
    </lineage>
</organism>
<dbReference type="CDD" id="cd16473">
    <property type="entry name" value="RING-H2_RNF103"/>
    <property type="match status" value="1"/>
</dbReference>
<dbReference type="PANTHER" id="PTHR45676">
    <property type="entry name" value="RING-H2 FINGER PROTEIN ATL51-RELATED"/>
    <property type="match status" value="1"/>
</dbReference>
<sequence length="581" mass="62843">MEHEGVAIQGPREIEERMRSIREALGSLRRSCTLGDSIHVTSDGAEPAAGATLPDAFEVVYDVAYSNDRLPPGHLSAADDRSAALDVPSTDIDTVGQDAPSASNQQFYTEPDTDRETIEEQPSSQVAPVAFSDLSLEQVLAGARQRPPRLARGLVQDFEPRPVGAQLHELPFQAPSPSTRPLQEIPNRRPTGSEDSVFDGSLGDLLPRRQEAAGRRLPPPGHVTFDPGPSRRVQGATIEDFGGSLGDILHPQREATGRKPPPVNGGGPSIPTSRQTGPGTGRRARNVTAADFGGGLGDILQSSPNQPGNGPNVHLEHPQVVQSSVANGPDGSEWGDFGGSLGEVLQAQRGSHHQERQHFPRATINDVNAGGGARGRRERVTSAEFGGTLEQMLPSHGPSHGRHGDANSHTNSGAGRRRAMSDDPNRREQPRSGGRQPISSGNRGFQGGLEEAMPPARDHQRRPPRPSYMVDLPPVLDDKAVLNMLQKFIYTPPVGDAARSKQTKSPIPRVAGVAARSKCAKLNKHNMTECPICLDDFQERQVLRHVDCGHLFHEKCATMWFKVDHTRCPLCRYDVIKKAWT</sequence>
<feature type="region of interest" description="Disordered" evidence="2">
    <location>
        <begin position="248"/>
        <end position="315"/>
    </location>
</feature>
<gene>
    <name evidence="4" type="ORF">CYMTET_32846</name>
</gene>
<feature type="compositionally biased region" description="Basic and acidic residues" evidence="2">
    <location>
        <begin position="419"/>
        <end position="430"/>
    </location>
</feature>
<dbReference type="Pfam" id="PF13639">
    <property type="entry name" value="zf-RING_2"/>
    <property type="match status" value="1"/>
</dbReference>
<evidence type="ECO:0000313" key="4">
    <source>
        <dbReference type="EMBL" id="KAK3258096.1"/>
    </source>
</evidence>
<accession>A0AAE0FEW1</accession>
<protein>
    <recommendedName>
        <fullName evidence="3">RING-type domain-containing protein</fullName>
    </recommendedName>
</protein>